<name>A0ABS2ME54_9ACTN</name>
<protein>
    <recommendedName>
        <fullName evidence="3">Amino acid transporter</fullName>
    </recommendedName>
</protein>
<keyword evidence="2" id="KW-1185">Reference proteome</keyword>
<reference evidence="1 2" key="1">
    <citation type="submission" date="2021-01" db="EMBL/GenBank/DDBJ databases">
        <title>Sequencing the genomes of 1000 actinobacteria strains.</title>
        <authorList>
            <person name="Klenk H.-P."/>
        </authorList>
    </citation>
    <scope>NUCLEOTIDE SEQUENCE [LARGE SCALE GENOMIC DNA]</scope>
    <source>
        <strain evidence="1 2">DSM 18239</strain>
    </source>
</reference>
<proteinExistence type="predicted"/>
<dbReference type="Gene3D" id="3.30.460.40">
    <property type="match status" value="1"/>
</dbReference>
<dbReference type="RefSeq" id="WP_307823061.1">
    <property type="nucleotide sequence ID" value="NZ_JACDTV010000001.1"/>
</dbReference>
<organism evidence="1 2">
    <name type="scientific">Nocardioides salarius</name>
    <dbReference type="NCBI Taxonomy" id="374513"/>
    <lineage>
        <taxon>Bacteria</taxon>
        <taxon>Bacillati</taxon>
        <taxon>Actinomycetota</taxon>
        <taxon>Actinomycetes</taxon>
        <taxon>Propionibacteriales</taxon>
        <taxon>Nocardioidaceae</taxon>
        <taxon>Nocardioides</taxon>
    </lineage>
</organism>
<gene>
    <name evidence="1" type="ORF">JOE61_003283</name>
</gene>
<dbReference type="EMBL" id="JAFBBZ010000001">
    <property type="protein sequence ID" value="MBM7509469.1"/>
    <property type="molecule type" value="Genomic_DNA"/>
</dbReference>
<evidence type="ECO:0000313" key="1">
    <source>
        <dbReference type="EMBL" id="MBM7509469.1"/>
    </source>
</evidence>
<accession>A0ABS2ME54</accession>
<evidence type="ECO:0000313" key="2">
    <source>
        <dbReference type="Proteomes" id="UP000732378"/>
    </source>
</evidence>
<evidence type="ECO:0008006" key="3">
    <source>
        <dbReference type="Google" id="ProtNLM"/>
    </source>
</evidence>
<sequence>MGGVDDLHEDELTRLYGPWAPRTPDDLRDLLDGYPGVWWIAGGWALEAFTHVSRGHADTDASILRDDLPILRRHLAGRLDVWAAASGALSPLVPHESPTAAADDVLPAGCGQVWTRRSATEPWEYDILLSPGSAQEWVYKRDESIRMPMSEALWERDGVRYLQPEIQLLYKARGLRAKDDLDFRNTLPHLDDRRRSWLLESLGRTLPQHPWTPALLP</sequence>
<comment type="caution">
    <text evidence="1">The sequence shown here is derived from an EMBL/GenBank/DDBJ whole genome shotgun (WGS) entry which is preliminary data.</text>
</comment>
<dbReference type="Proteomes" id="UP000732378">
    <property type="component" value="Unassembled WGS sequence"/>
</dbReference>